<name>A0ABP0DA32_9PEZI</name>
<dbReference type="PANTHER" id="PTHR19384">
    <property type="entry name" value="NITRIC OXIDE SYNTHASE-RELATED"/>
    <property type="match status" value="1"/>
</dbReference>
<dbReference type="SUPFAM" id="SSF52343">
    <property type="entry name" value="Ferredoxin reductase-like, C-terminal NADP-linked domain"/>
    <property type="match status" value="1"/>
</dbReference>
<protein>
    <recommendedName>
        <fullName evidence="5">FAD-binding FR-type domain-containing protein</fullName>
    </recommendedName>
</protein>
<evidence type="ECO:0000256" key="2">
    <source>
        <dbReference type="ARBA" id="ARBA00022630"/>
    </source>
</evidence>
<dbReference type="InterPro" id="IPR023173">
    <property type="entry name" value="NADPH_Cyt_P450_Rdtase_alpha"/>
</dbReference>
<dbReference type="SUPFAM" id="SSF63380">
    <property type="entry name" value="Riboflavin synthase domain-like"/>
    <property type="match status" value="1"/>
</dbReference>
<dbReference type="PROSITE" id="PS51384">
    <property type="entry name" value="FAD_FR"/>
    <property type="match status" value="1"/>
</dbReference>
<organism evidence="6 7">
    <name type="scientific">Sporothrix epigloea</name>
    <dbReference type="NCBI Taxonomy" id="1892477"/>
    <lineage>
        <taxon>Eukaryota</taxon>
        <taxon>Fungi</taxon>
        <taxon>Dikarya</taxon>
        <taxon>Ascomycota</taxon>
        <taxon>Pezizomycotina</taxon>
        <taxon>Sordariomycetes</taxon>
        <taxon>Sordariomycetidae</taxon>
        <taxon>Ophiostomatales</taxon>
        <taxon>Ophiostomataceae</taxon>
        <taxon>Sporothrix</taxon>
    </lineage>
</organism>
<proteinExistence type="predicted"/>
<dbReference type="InterPro" id="IPR003097">
    <property type="entry name" value="CysJ-like_FAD-binding"/>
</dbReference>
<dbReference type="Pfam" id="PF00175">
    <property type="entry name" value="NAD_binding_1"/>
    <property type="match status" value="1"/>
</dbReference>
<dbReference type="Proteomes" id="UP001642501">
    <property type="component" value="Unassembled WGS sequence"/>
</dbReference>
<reference evidence="6 7" key="1">
    <citation type="submission" date="2024-01" db="EMBL/GenBank/DDBJ databases">
        <authorList>
            <person name="Allen C."/>
            <person name="Tagirdzhanova G."/>
        </authorList>
    </citation>
    <scope>NUCLEOTIDE SEQUENCE [LARGE SCALE GENOMIC DNA]</scope>
    <source>
        <strain evidence="6 7">CBS 573.63</strain>
    </source>
</reference>
<dbReference type="PANTHER" id="PTHR19384:SF127">
    <property type="entry name" value="BIFUNCTIONAL CYTOCHROME P450_NADPH--P450 REDUCTASE"/>
    <property type="match status" value="1"/>
</dbReference>
<evidence type="ECO:0000313" key="7">
    <source>
        <dbReference type="Proteomes" id="UP001642501"/>
    </source>
</evidence>
<dbReference type="PRINTS" id="PR00371">
    <property type="entry name" value="FPNCR"/>
</dbReference>
<keyword evidence="2" id="KW-0285">Flavoprotein</keyword>
<dbReference type="Gene3D" id="3.40.50.80">
    <property type="entry name" value="Nucleotide-binding domain of ferredoxin-NADP reductase (FNR) module"/>
    <property type="match status" value="1"/>
</dbReference>
<comment type="cofactor">
    <cofactor evidence="1">
        <name>FAD</name>
        <dbReference type="ChEBI" id="CHEBI:57692"/>
    </cofactor>
</comment>
<dbReference type="InterPro" id="IPR039261">
    <property type="entry name" value="FNR_nucleotide-bd"/>
</dbReference>
<feature type="domain" description="FAD-binding FR-type" evidence="5">
    <location>
        <begin position="1"/>
        <end position="129"/>
    </location>
</feature>
<evidence type="ECO:0000259" key="5">
    <source>
        <dbReference type="PROSITE" id="PS51384"/>
    </source>
</evidence>
<dbReference type="EMBL" id="CAWUOM010000014">
    <property type="protein sequence ID" value="CAK7265074.1"/>
    <property type="molecule type" value="Genomic_DNA"/>
</dbReference>
<evidence type="ECO:0000256" key="1">
    <source>
        <dbReference type="ARBA" id="ARBA00001974"/>
    </source>
</evidence>
<dbReference type="InterPro" id="IPR001709">
    <property type="entry name" value="Flavoprot_Pyr_Nucl_cyt_Rdtase"/>
</dbReference>
<evidence type="ECO:0000256" key="3">
    <source>
        <dbReference type="ARBA" id="ARBA00022827"/>
    </source>
</evidence>
<sequence>MAIAEAADENDKAALQRLAGDDYSTEISANRVSILDLLDRFPTVDLPFSTFLTLLPPMRSFPSFYSSISSSPLWNPNHVTLSYGVLSAPKLADKFKVYEGVASHYMSNLQVGDRIHVAVRPSHASFHLPHDAENMPVIFVAAGTGLAPFRGFVQERAAQLGAGRKLAPAHLFFGCRGPADDLYREELDRWQKLGAVEVHRAFSRQDPQNETQGCRHVQDRLYHDRESMKDLWQAGARVYVCGSRQVGEGVKQVMLRIRRETLAAANKSETEEESDKWFTRIRNERYATDVFD</sequence>
<dbReference type="InterPro" id="IPR017927">
    <property type="entry name" value="FAD-bd_FR_type"/>
</dbReference>
<gene>
    <name evidence="6" type="ORF">SEPCBS57363_001398</name>
</gene>
<dbReference type="InterPro" id="IPR017938">
    <property type="entry name" value="Riboflavin_synthase-like_b-brl"/>
</dbReference>
<dbReference type="Gene3D" id="1.20.990.10">
    <property type="entry name" value="NADPH-cytochrome p450 Reductase, Chain A, domain 3"/>
    <property type="match status" value="1"/>
</dbReference>
<dbReference type="Gene3D" id="2.40.30.10">
    <property type="entry name" value="Translation factors"/>
    <property type="match status" value="1"/>
</dbReference>
<keyword evidence="3" id="KW-0274">FAD</keyword>
<accession>A0ABP0DA32</accession>
<evidence type="ECO:0000256" key="4">
    <source>
        <dbReference type="ARBA" id="ARBA00023002"/>
    </source>
</evidence>
<keyword evidence="4" id="KW-0560">Oxidoreductase</keyword>
<evidence type="ECO:0000313" key="6">
    <source>
        <dbReference type="EMBL" id="CAK7265074.1"/>
    </source>
</evidence>
<dbReference type="InterPro" id="IPR001433">
    <property type="entry name" value="OxRdtase_FAD/NAD-bd"/>
</dbReference>
<comment type="caution">
    <text evidence="6">The sequence shown here is derived from an EMBL/GenBank/DDBJ whole genome shotgun (WGS) entry which is preliminary data.</text>
</comment>
<keyword evidence="7" id="KW-1185">Reference proteome</keyword>
<dbReference type="Pfam" id="PF00667">
    <property type="entry name" value="FAD_binding_1"/>
    <property type="match status" value="1"/>
</dbReference>